<name>A0A841ZYV0_9LIST</name>
<evidence type="ECO:0000313" key="1">
    <source>
        <dbReference type="EMBL" id="MBC1565909.1"/>
    </source>
</evidence>
<gene>
    <name evidence="1" type="ORF">HB907_10855</name>
</gene>
<comment type="caution">
    <text evidence="1">The sequence shown here is derived from an EMBL/GenBank/DDBJ whole genome shotgun (WGS) entry which is preliminary data.</text>
</comment>
<dbReference type="InterPro" id="IPR025683">
    <property type="entry name" value="Protein_beta"/>
</dbReference>
<accession>A0A841ZYV0</accession>
<dbReference type="Pfam" id="PF14350">
    <property type="entry name" value="Beta_protein"/>
    <property type="match status" value="1"/>
</dbReference>
<protein>
    <recommendedName>
        <fullName evidence="3">Beta protein</fullName>
    </recommendedName>
</protein>
<evidence type="ECO:0000313" key="2">
    <source>
        <dbReference type="Proteomes" id="UP000586951"/>
    </source>
</evidence>
<dbReference type="AlphaFoldDB" id="A0A841ZYV0"/>
<organism evidence="1 2">
    <name type="scientific">Listeria booriae</name>
    <dbReference type="NCBI Taxonomy" id="1552123"/>
    <lineage>
        <taxon>Bacteria</taxon>
        <taxon>Bacillati</taxon>
        <taxon>Bacillota</taxon>
        <taxon>Bacilli</taxon>
        <taxon>Bacillales</taxon>
        <taxon>Listeriaceae</taxon>
        <taxon>Listeria</taxon>
    </lineage>
</organism>
<reference evidence="1 2" key="1">
    <citation type="submission" date="2020-03" db="EMBL/GenBank/DDBJ databases">
        <title>Soil Listeria distribution.</title>
        <authorList>
            <person name="Liao J."/>
            <person name="Wiedmann M."/>
        </authorList>
    </citation>
    <scope>NUCLEOTIDE SEQUENCE [LARGE SCALE GENOMIC DNA]</scope>
    <source>
        <strain evidence="1 2">FSL L7-1427</strain>
    </source>
</reference>
<dbReference type="Proteomes" id="UP000586951">
    <property type="component" value="Unassembled WGS sequence"/>
</dbReference>
<proteinExistence type="predicted"/>
<evidence type="ECO:0008006" key="3">
    <source>
        <dbReference type="Google" id="ProtNLM"/>
    </source>
</evidence>
<dbReference type="RefSeq" id="WP_185418168.1">
    <property type="nucleotide sequence ID" value="NZ_JAARRU010000003.1"/>
</dbReference>
<sequence>MSILKNKQGERKAVSMLDQNIVDNFLPTFIVDDYDDDVLKKLASIYSEKTLIDVRNLGVDEILELKNIISSLPELSHFNILYPIDVILSAPEIEDINFARIDKTKLNAFFIQWAKANISSLPLNLVFDFEYIESEDQGDSATHLLELLNDLSSDYHAFIVSGAIKKTIPVKVTENYRLERIEKKLLQTLSSKVESDVHLHYGDYTVVHPIPSDPAPITPVVQIKYTTDDNIDFFRNGQRRGNYEFFKVCSDIVNSNPDFDPLYCWADTQIQEVHDAQQNRGNAATWAAYGINRHISVNLK</sequence>
<dbReference type="EMBL" id="JAARRU010000003">
    <property type="protein sequence ID" value="MBC1565909.1"/>
    <property type="molecule type" value="Genomic_DNA"/>
</dbReference>